<dbReference type="Proteomes" id="UP001497623">
    <property type="component" value="Unassembled WGS sequence"/>
</dbReference>
<feature type="non-terminal residue" evidence="2">
    <location>
        <position position="1"/>
    </location>
</feature>
<protein>
    <submittedName>
        <fullName evidence="2">Uncharacterized protein</fullName>
    </submittedName>
</protein>
<evidence type="ECO:0000313" key="3">
    <source>
        <dbReference type="Proteomes" id="UP001497623"/>
    </source>
</evidence>
<organism evidence="2 3">
    <name type="scientific">Meganyctiphanes norvegica</name>
    <name type="common">Northern krill</name>
    <name type="synonym">Thysanopoda norvegica</name>
    <dbReference type="NCBI Taxonomy" id="48144"/>
    <lineage>
        <taxon>Eukaryota</taxon>
        <taxon>Metazoa</taxon>
        <taxon>Ecdysozoa</taxon>
        <taxon>Arthropoda</taxon>
        <taxon>Crustacea</taxon>
        <taxon>Multicrustacea</taxon>
        <taxon>Malacostraca</taxon>
        <taxon>Eumalacostraca</taxon>
        <taxon>Eucarida</taxon>
        <taxon>Euphausiacea</taxon>
        <taxon>Euphausiidae</taxon>
        <taxon>Meganyctiphanes</taxon>
    </lineage>
</organism>
<evidence type="ECO:0000313" key="2">
    <source>
        <dbReference type="EMBL" id="CAL4114708.1"/>
    </source>
</evidence>
<sequence>GGVLAATGKAAGDHISVSVPEARGTALSTNETETSNLRQANATSSRNASVTRNTNDQKNSESNFQISRNRNNQLKCMNLNARSLTGKMEELREMVREIKPHIIGVTETW</sequence>
<name>A0AAV2R767_MEGNR</name>
<reference evidence="2 3" key="1">
    <citation type="submission" date="2024-05" db="EMBL/GenBank/DDBJ databases">
        <authorList>
            <person name="Wallberg A."/>
        </authorList>
    </citation>
    <scope>NUCLEOTIDE SEQUENCE [LARGE SCALE GENOMIC DNA]</scope>
</reference>
<proteinExistence type="predicted"/>
<comment type="caution">
    <text evidence="2">The sequence shown here is derived from an EMBL/GenBank/DDBJ whole genome shotgun (WGS) entry which is preliminary data.</text>
</comment>
<feature type="region of interest" description="Disordered" evidence="1">
    <location>
        <begin position="1"/>
        <end position="69"/>
    </location>
</feature>
<feature type="compositionally biased region" description="Polar residues" evidence="1">
    <location>
        <begin position="26"/>
        <end position="69"/>
    </location>
</feature>
<keyword evidence="3" id="KW-1185">Reference proteome</keyword>
<dbReference type="EMBL" id="CAXKWB010015882">
    <property type="protein sequence ID" value="CAL4114708.1"/>
    <property type="molecule type" value="Genomic_DNA"/>
</dbReference>
<accession>A0AAV2R767</accession>
<gene>
    <name evidence="2" type="ORF">MNOR_LOCUS20493</name>
</gene>
<dbReference type="AlphaFoldDB" id="A0AAV2R767"/>
<evidence type="ECO:0000256" key="1">
    <source>
        <dbReference type="SAM" id="MobiDB-lite"/>
    </source>
</evidence>
<feature type="non-terminal residue" evidence="2">
    <location>
        <position position="109"/>
    </location>
</feature>